<dbReference type="InterPro" id="IPR000322">
    <property type="entry name" value="Glyco_hydro_31_TIM"/>
</dbReference>
<dbReference type="Proteomes" id="UP000015105">
    <property type="component" value="Chromosome 7D"/>
</dbReference>
<sequence>SKAKRLSVCTKARAPAGSSSPRPSEPSSLSCRHARFDMAAAMVWVPILEDGVFRFDVSEAARVAAGPSLSFAEPRRREVVLRDGAGRPAVVPECEVVGDDVHRVLIKQLPSGTSFYGTGEASGPLERTGKRVFTWNTDAWGYGSGTTSLYQSHPWVLSILPDGKSLGVLADTTRRCEIDLRQESTIKFAALSAYPIITFGPFDTPAQVVASLSHAIGTVSMPSKWALGYHQCRFSYKSSERVLEVIRTFREKGIPCDVVWMDIDYMDGFRCFTFDNNRFADPKSMVDDLHSIGCKSIWMLDPGIKEEKGYFVYDGGSENDVWIKKADGSPFIGEVWPGDCVFPDFTSERIRTWWARLVRDFISNGVDGIWNDMNEPAMTTTTKTMPESNIHRGDADIGGVQNHSYYHNVYGMLMARSTYEGMVMYNTEKRPFVLTRAGFIGSQRYAATWTGDNLSNWEHLHMSLSMVLQLCEEVCRLALLRRYRLLPHIYTLFYVSHKKGTPVAAPLFFADPQDTELRKIETTFLLGPLLVCASTLPDKGAHECAHKLPNGIWLPFDFGDSHPDLPVLYLRGGAILPVGLPIQHVGEASLGDDLSLLVALDENGKAEGVLFEDAGDGYGFTQGDYLLTYYVAEVHSSVVSVKVLKTEGSLKRPKRNLNISILLGGGAMISSRGVDGEEVHFTMPSEFEVSSLVATSELDLKERLETIRPIPDMDEPSGQEGTELSKTLIVLKSGDWFLKIVPWIGGRIISMTHVPSDSQWLHSRIEIHGYEEYSGTEYRSAGCIEEYKIVRGHLEQSCVEESKVCLEGDIGGGLVLQRHISILTDNPKIVQIDSSIEARSVGPGSGGFSRLVCLRVRHTFTLLHPTEVVVAFTAINGSKQEISLDSGEVMLEGGLRPNGEWTLVDRCSGLSMVNRFDHRQVSKCLVHWGTSDLNM</sequence>
<keyword evidence="11" id="KW-1185">Reference proteome</keyword>
<dbReference type="InterPro" id="IPR011013">
    <property type="entry name" value="Gal_mutarotase_sf_dom"/>
</dbReference>
<evidence type="ECO:0000259" key="7">
    <source>
        <dbReference type="Pfam" id="PF13802"/>
    </source>
</evidence>
<reference evidence="11" key="1">
    <citation type="journal article" date="2014" name="Science">
        <title>Ancient hybridizations among the ancestral genomes of bread wheat.</title>
        <authorList>
            <consortium name="International Wheat Genome Sequencing Consortium,"/>
            <person name="Marcussen T."/>
            <person name="Sandve S.R."/>
            <person name="Heier L."/>
            <person name="Spannagl M."/>
            <person name="Pfeifer M."/>
            <person name="Jakobsen K.S."/>
            <person name="Wulff B.B."/>
            <person name="Steuernagel B."/>
            <person name="Mayer K.F."/>
            <person name="Olsen O.A."/>
        </authorList>
    </citation>
    <scope>NUCLEOTIDE SEQUENCE [LARGE SCALE GENOMIC DNA]</scope>
    <source>
        <strain evidence="11">cv. AL8/78</strain>
    </source>
</reference>
<reference evidence="11" key="2">
    <citation type="journal article" date="2017" name="Nat. Plants">
        <title>The Aegilops tauschii genome reveals multiple impacts of transposons.</title>
        <authorList>
            <person name="Zhao G."/>
            <person name="Zou C."/>
            <person name="Li K."/>
            <person name="Wang K."/>
            <person name="Li T."/>
            <person name="Gao L."/>
            <person name="Zhang X."/>
            <person name="Wang H."/>
            <person name="Yang Z."/>
            <person name="Liu X."/>
            <person name="Jiang W."/>
            <person name="Mao L."/>
            <person name="Kong X."/>
            <person name="Jiao Y."/>
            <person name="Jia J."/>
        </authorList>
    </citation>
    <scope>NUCLEOTIDE SEQUENCE [LARGE SCALE GENOMIC DNA]</scope>
    <source>
        <strain evidence="11">cv. AL8/78</strain>
    </source>
</reference>
<feature type="domain" description="Glycoside hydrolase family 31 N-terminal" evidence="7">
    <location>
        <begin position="106"/>
        <end position="179"/>
    </location>
</feature>
<feature type="compositionally biased region" description="Low complexity" evidence="5">
    <location>
        <begin position="12"/>
        <end position="28"/>
    </location>
</feature>
<evidence type="ECO:0000256" key="1">
    <source>
        <dbReference type="ARBA" id="ARBA00007806"/>
    </source>
</evidence>
<name>A0A453QVF8_AEGTS</name>
<protein>
    <recommendedName>
        <fullName evidence="12">Glycoside hydrolase family 31 N-terminal domain-containing protein</fullName>
    </recommendedName>
</protein>
<dbReference type="Pfam" id="PF13802">
    <property type="entry name" value="Gal_mutarotas_2"/>
    <property type="match status" value="1"/>
</dbReference>
<dbReference type="GO" id="GO:0030246">
    <property type="term" value="F:carbohydrate binding"/>
    <property type="evidence" value="ECO:0007669"/>
    <property type="project" value="InterPro"/>
</dbReference>
<accession>A0A453QVF8</accession>
<dbReference type="InterPro" id="IPR017853">
    <property type="entry name" value="GH"/>
</dbReference>
<feature type="region of interest" description="Disordered" evidence="5">
    <location>
        <begin position="1"/>
        <end position="28"/>
    </location>
</feature>
<evidence type="ECO:0008006" key="12">
    <source>
        <dbReference type="Google" id="ProtNLM"/>
    </source>
</evidence>
<evidence type="ECO:0000256" key="3">
    <source>
        <dbReference type="ARBA" id="ARBA00023295"/>
    </source>
</evidence>
<dbReference type="InterPro" id="IPR048395">
    <property type="entry name" value="Glyco_hydro_31_C"/>
</dbReference>
<dbReference type="Gene3D" id="2.60.40.1760">
    <property type="entry name" value="glycosyl hydrolase (family 31)"/>
    <property type="match status" value="1"/>
</dbReference>
<evidence type="ECO:0000256" key="2">
    <source>
        <dbReference type="ARBA" id="ARBA00022801"/>
    </source>
</evidence>
<reference evidence="10" key="3">
    <citation type="journal article" date="2017" name="Nature">
        <title>Genome sequence of the progenitor of the wheat D genome Aegilops tauschii.</title>
        <authorList>
            <person name="Luo M.C."/>
            <person name="Gu Y.Q."/>
            <person name="Puiu D."/>
            <person name="Wang H."/>
            <person name="Twardziok S.O."/>
            <person name="Deal K.R."/>
            <person name="Huo N."/>
            <person name="Zhu T."/>
            <person name="Wang L."/>
            <person name="Wang Y."/>
            <person name="McGuire P.E."/>
            <person name="Liu S."/>
            <person name="Long H."/>
            <person name="Ramasamy R.K."/>
            <person name="Rodriguez J.C."/>
            <person name="Van S.L."/>
            <person name="Yuan L."/>
            <person name="Wang Z."/>
            <person name="Xia Z."/>
            <person name="Xiao L."/>
            <person name="Anderson O.D."/>
            <person name="Ouyang S."/>
            <person name="Liang Y."/>
            <person name="Zimin A.V."/>
            <person name="Pertea G."/>
            <person name="Qi P."/>
            <person name="Bennetzen J.L."/>
            <person name="Dai X."/>
            <person name="Dawson M.W."/>
            <person name="Muller H.G."/>
            <person name="Kugler K."/>
            <person name="Rivarola-Duarte L."/>
            <person name="Spannagl M."/>
            <person name="Mayer K.F.X."/>
            <person name="Lu F.H."/>
            <person name="Bevan M.W."/>
            <person name="Leroy P."/>
            <person name="Li P."/>
            <person name="You F.M."/>
            <person name="Sun Q."/>
            <person name="Liu Z."/>
            <person name="Lyons E."/>
            <person name="Wicker T."/>
            <person name="Salzberg S.L."/>
            <person name="Devos K.M."/>
            <person name="Dvorak J."/>
        </authorList>
    </citation>
    <scope>NUCLEOTIDE SEQUENCE [LARGE SCALE GENOMIC DNA]</scope>
    <source>
        <strain evidence="10">cv. AL8/78</strain>
    </source>
</reference>
<feature type="domain" description="Glycoside hydrolase family 31 TIM barrel" evidence="6">
    <location>
        <begin position="220"/>
        <end position="470"/>
    </location>
</feature>
<dbReference type="InterPro" id="IPR030458">
    <property type="entry name" value="Glyco_hydro_31_AS"/>
</dbReference>
<dbReference type="Pfam" id="PF21365">
    <property type="entry name" value="Glyco_hydro_31_3rd"/>
    <property type="match status" value="1"/>
</dbReference>
<evidence type="ECO:0000313" key="11">
    <source>
        <dbReference type="Proteomes" id="UP000015105"/>
    </source>
</evidence>
<evidence type="ECO:0000313" key="10">
    <source>
        <dbReference type="EnsemblPlants" id="AET7Gv20339300.12"/>
    </source>
</evidence>
<reference evidence="10" key="4">
    <citation type="submission" date="2019-03" db="UniProtKB">
        <authorList>
            <consortium name="EnsemblPlants"/>
        </authorList>
    </citation>
    <scope>IDENTIFICATION</scope>
</reference>
<dbReference type="Pfam" id="PF01055">
    <property type="entry name" value="Glyco_hydro_31_2nd"/>
    <property type="match status" value="1"/>
</dbReference>
<keyword evidence="2 4" id="KW-0378">Hydrolase</keyword>
<evidence type="ECO:0000259" key="8">
    <source>
        <dbReference type="Pfam" id="PF17137"/>
    </source>
</evidence>
<dbReference type="GO" id="GO:0000272">
    <property type="term" value="P:polysaccharide catabolic process"/>
    <property type="evidence" value="ECO:0007669"/>
    <property type="project" value="UniProtKB-ARBA"/>
</dbReference>
<evidence type="ECO:0000256" key="5">
    <source>
        <dbReference type="SAM" id="MobiDB-lite"/>
    </source>
</evidence>
<evidence type="ECO:0000259" key="9">
    <source>
        <dbReference type="Pfam" id="PF21365"/>
    </source>
</evidence>
<reference evidence="10" key="5">
    <citation type="journal article" date="2021" name="G3 (Bethesda)">
        <title>Aegilops tauschii genome assembly Aet v5.0 features greater sequence contiguity and improved annotation.</title>
        <authorList>
            <person name="Wang L."/>
            <person name="Zhu T."/>
            <person name="Rodriguez J.C."/>
            <person name="Deal K.R."/>
            <person name="Dubcovsky J."/>
            <person name="McGuire P.E."/>
            <person name="Lux T."/>
            <person name="Spannagl M."/>
            <person name="Mayer K.F.X."/>
            <person name="Baldrich P."/>
            <person name="Meyers B.C."/>
            <person name="Huo N."/>
            <person name="Gu Y.Q."/>
            <person name="Zhou H."/>
            <person name="Devos K.M."/>
            <person name="Bennetzen J.L."/>
            <person name="Unver T."/>
            <person name="Budak H."/>
            <person name="Gulick P.J."/>
            <person name="Galiba G."/>
            <person name="Kalapos B."/>
            <person name="Nelson D.R."/>
            <person name="Li P."/>
            <person name="You F.M."/>
            <person name="Luo M.C."/>
            <person name="Dvorak J."/>
        </authorList>
    </citation>
    <scope>NUCLEOTIDE SEQUENCE [LARGE SCALE GENOMIC DNA]</scope>
    <source>
        <strain evidence="10">cv. AL8/78</strain>
    </source>
</reference>
<dbReference type="PANTHER" id="PTHR22762">
    <property type="entry name" value="ALPHA-GLUCOSIDASE"/>
    <property type="match status" value="1"/>
</dbReference>
<dbReference type="GO" id="GO:0004553">
    <property type="term" value="F:hydrolase activity, hydrolyzing O-glycosyl compounds"/>
    <property type="evidence" value="ECO:0007669"/>
    <property type="project" value="InterPro"/>
</dbReference>
<dbReference type="SUPFAM" id="SSF51011">
    <property type="entry name" value="Glycosyl hydrolase domain"/>
    <property type="match status" value="1"/>
</dbReference>
<dbReference type="PROSITE" id="PS00129">
    <property type="entry name" value="GLYCOSYL_HYDROL_F31_1"/>
    <property type="match status" value="1"/>
</dbReference>
<dbReference type="Pfam" id="PF17137">
    <property type="entry name" value="DUF5110"/>
    <property type="match status" value="1"/>
</dbReference>
<dbReference type="EnsemblPlants" id="AET7Gv20339300.12">
    <property type="protein sequence ID" value="AET7Gv20339300.12"/>
    <property type="gene ID" value="AET7Gv20339300"/>
</dbReference>
<keyword evidence="3 4" id="KW-0326">Glycosidase</keyword>
<dbReference type="AlphaFoldDB" id="A0A453QVF8"/>
<dbReference type="SUPFAM" id="SSF51445">
    <property type="entry name" value="(Trans)glycosidases"/>
    <property type="match status" value="1"/>
</dbReference>
<dbReference type="Gramene" id="AET7Gv20339300.12">
    <property type="protein sequence ID" value="AET7Gv20339300.12"/>
    <property type="gene ID" value="AET7Gv20339300"/>
</dbReference>
<evidence type="ECO:0000256" key="4">
    <source>
        <dbReference type="RuleBase" id="RU361185"/>
    </source>
</evidence>
<dbReference type="Gene3D" id="3.20.20.80">
    <property type="entry name" value="Glycosidases"/>
    <property type="match status" value="1"/>
</dbReference>
<dbReference type="InterPro" id="IPR013780">
    <property type="entry name" value="Glyco_hydro_b"/>
</dbReference>
<proteinExistence type="inferred from homology"/>
<evidence type="ECO:0000259" key="6">
    <source>
        <dbReference type="Pfam" id="PF01055"/>
    </source>
</evidence>
<dbReference type="PANTHER" id="PTHR22762:SF152">
    <property type="entry name" value="GLYCOSIDE HYDROLASE FAMILY 31 N-TERMINAL DOMAIN-CONTAINING PROTEIN"/>
    <property type="match status" value="1"/>
</dbReference>
<organism evidence="10 11">
    <name type="scientific">Aegilops tauschii subsp. strangulata</name>
    <name type="common">Goatgrass</name>
    <dbReference type="NCBI Taxonomy" id="200361"/>
    <lineage>
        <taxon>Eukaryota</taxon>
        <taxon>Viridiplantae</taxon>
        <taxon>Streptophyta</taxon>
        <taxon>Embryophyta</taxon>
        <taxon>Tracheophyta</taxon>
        <taxon>Spermatophyta</taxon>
        <taxon>Magnoliopsida</taxon>
        <taxon>Liliopsida</taxon>
        <taxon>Poales</taxon>
        <taxon>Poaceae</taxon>
        <taxon>BOP clade</taxon>
        <taxon>Pooideae</taxon>
        <taxon>Triticodae</taxon>
        <taxon>Triticeae</taxon>
        <taxon>Triticinae</taxon>
        <taxon>Aegilops</taxon>
    </lineage>
</organism>
<comment type="similarity">
    <text evidence="1 4">Belongs to the glycosyl hydrolase 31 family.</text>
</comment>
<dbReference type="InterPro" id="IPR033403">
    <property type="entry name" value="DUF5110"/>
</dbReference>
<dbReference type="InterPro" id="IPR025887">
    <property type="entry name" value="Glyco_hydro_31_N_dom"/>
</dbReference>
<dbReference type="Gene3D" id="2.60.40.1180">
    <property type="entry name" value="Golgi alpha-mannosidase II"/>
    <property type="match status" value="2"/>
</dbReference>
<feature type="domain" description="DUF5110" evidence="8">
    <location>
        <begin position="594"/>
        <end position="662"/>
    </location>
</feature>
<dbReference type="SUPFAM" id="SSF74650">
    <property type="entry name" value="Galactose mutarotase-like"/>
    <property type="match status" value="1"/>
</dbReference>
<dbReference type="CDD" id="cd14752">
    <property type="entry name" value="GH31_N"/>
    <property type="match status" value="1"/>
</dbReference>
<feature type="domain" description="Glycosyl hydrolase family 31 C-terminal" evidence="9">
    <location>
        <begin position="500"/>
        <end position="576"/>
    </location>
</feature>